<dbReference type="EMBL" id="JABEQL010000002">
    <property type="protein sequence ID" value="MBB2177877.1"/>
    <property type="molecule type" value="Genomic_DNA"/>
</dbReference>
<keyword evidence="2 3" id="KW-0975">Bacterial flagellum</keyword>
<sequence length="330" mass="32818">MSLSINNNASSKIAIETLDAVQQSLSNTQNVVSTGLKVSTAADNAAAFGIAQQMQGNVSGQSAVNDGLSFAAQTVSSTASAANQIISVLQEVQTAVTSLGNNQGSPASMDQIGTQITAYLAQIDTIARNATFNGVNLLSGSTTDGLGITSGDLTYITGLQGDSSTITGFNATIASYMGGAAVAGASAFTTGTTVTGAVGTTLTDALGLTASGTAGVAPTSNVFEAIGGKLGSNFTGTSAVADMIAQVQSAIKAMTFVTSSLGANTNNITNMSTYGSTISDNLGNGIGALTNADMAAASAKLTSLQTKQQLAIKSLTIANSQSQNILSMFQ</sequence>
<evidence type="ECO:0000256" key="1">
    <source>
        <dbReference type="ARBA" id="ARBA00005709"/>
    </source>
</evidence>
<dbReference type="InterPro" id="IPR001029">
    <property type="entry name" value="Flagellin_N"/>
</dbReference>
<dbReference type="PANTHER" id="PTHR42792">
    <property type="entry name" value="FLAGELLIN"/>
    <property type="match status" value="1"/>
</dbReference>
<dbReference type="Proteomes" id="UP000525623">
    <property type="component" value="Unassembled WGS sequence"/>
</dbReference>
<keyword evidence="7" id="KW-1185">Reference proteome</keyword>
<reference evidence="6 7" key="1">
    <citation type="submission" date="2020-04" db="EMBL/GenBank/DDBJ databases">
        <title>Description of novel Gluconacetobacter.</title>
        <authorList>
            <person name="Sombolestani A."/>
        </authorList>
    </citation>
    <scope>NUCLEOTIDE SEQUENCE [LARGE SCALE GENOMIC DNA]</scope>
    <source>
        <strain evidence="6 7">LMG 27725</strain>
    </source>
</reference>
<comment type="caution">
    <text evidence="6">The sequence shown here is derived from an EMBL/GenBank/DDBJ whole genome shotgun (WGS) entry which is preliminary data.</text>
</comment>
<dbReference type="GO" id="GO:0005198">
    <property type="term" value="F:structural molecule activity"/>
    <property type="evidence" value="ECO:0007669"/>
    <property type="project" value="UniProtKB-UniRule"/>
</dbReference>
<proteinExistence type="inferred from homology"/>
<name>A0A7W4JAV2_9PROT</name>
<dbReference type="Pfam" id="PF00669">
    <property type="entry name" value="Flagellin_N"/>
    <property type="match status" value="1"/>
</dbReference>
<comment type="similarity">
    <text evidence="1 3">Belongs to the bacterial flagellin family.</text>
</comment>
<comment type="subcellular location">
    <subcellularLocation>
        <location evidence="3">Secreted</location>
    </subcellularLocation>
    <subcellularLocation>
        <location evidence="3">Bacterial flagellum</location>
    </subcellularLocation>
</comment>
<keyword evidence="6" id="KW-0282">Flagellum</keyword>
<dbReference type="AlphaFoldDB" id="A0A7W4JAV2"/>
<dbReference type="InterPro" id="IPR046358">
    <property type="entry name" value="Flagellin_C"/>
</dbReference>
<dbReference type="InterPro" id="IPR001492">
    <property type="entry name" value="Flagellin"/>
</dbReference>
<dbReference type="GO" id="GO:0005576">
    <property type="term" value="C:extracellular region"/>
    <property type="evidence" value="ECO:0007669"/>
    <property type="project" value="UniProtKB-SubCell"/>
</dbReference>
<dbReference type="PANTHER" id="PTHR42792:SF2">
    <property type="entry name" value="FLAGELLIN"/>
    <property type="match status" value="1"/>
</dbReference>
<keyword evidence="6" id="KW-0966">Cell projection</keyword>
<feature type="domain" description="Flagellin C-terminal" evidence="5">
    <location>
        <begin position="245"/>
        <end position="328"/>
    </location>
</feature>
<organism evidence="6 7">
    <name type="scientific">Gluconacetobacter tumulicola</name>
    <dbReference type="NCBI Taxonomy" id="1017177"/>
    <lineage>
        <taxon>Bacteria</taxon>
        <taxon>Pseudomonadati</taxon>
        <taxon>Pseudomonadota</taxon>
        <taxon>Alphaproteobacteria</taxon>
        <taxon>Acetobacterales</taxon>
        <taxon>Acetobacteraceae</taxon>
        <taxon>Gluconacetobacter</taxon>
    </lineage>
</organism>
<evidence type="ECO:0000313" key="6">
    <source>
        <dbReference type="EMBL" id="MBB2177877.1"/>
    </source>
</evidence>
<protein>
    <recommendedName>
        <fullName evidence="3">Flagellin</fullName>
    </recommendedName>
</protein>
<accession>A0A7W4JAV2</accession>
<dbReference type="RefSeq" id="WP_182964272.1">
    <property type="nucleotide sequence ID" value="NZ_BAABGC010000008.1"/>
</dbReference>
<feature type="domain" description="Flagellin N-terminal" evidence="4">
    <location>
        <begin position="5"/>
        <end position="143"/>
    </location>
</feature>
<dbReference type="Pfam" id="PF00700">
    <property type="entry name" value="Flagellin_C"/>
    <property type="match status" value="1"/>
</dbReference>
<evidence type="ECO:0000256" key="3">
    <source>
        <dbReference type="RuleBase" id="RU362073"/>
    </source>
</evidence>
<evidence type="ECO:0000259" key="4">
    <source>
        <dbReference type="Pfam" id="PF00669"/>
    </source>
</evidence>
<dbReference type="GO" id="GO:0009288">
    <property type="term" value="C:bacterial-type flagellum"/>
    <property type="evidence" value="ECO:0007669"/>
    <property type="project" value="UniProtKB-SubCell"/>
</dbReference>
<gene>
    <name evidence="6" type="ORF">HLH29_01605</name>
</gene>
<dbReference type="PRINTS" id="PR00207">
    <property type="entry name" value="FLAGELLIN"/>
</dbReference>
<dbReference type="SUPFAM" id="SSF64518">
    <property type="entry name" value="Phase 1 flagellin"/>
    <property type="match status" value="1"/>
</dbReference>
<evidence type="ECO:0000313" key="7">
    <source>
        <dbReference type="Proteomes" id="UP000525623"/>
    </source>
</evidence>
<dbReference type="Gene3D" id="1.20.1330.10">
    <property type="entry name" value="f41 fragment of flagellin, N-terminal domain"/>
    <property type="match status" value="1"/>
</dbReference>
<evidence type="ECO:0000259" key="5">
    <source>
        <dbReference type="Pfam" id="PF00700"/>
    </source>
</evidence>
<keyword evidence="3" id="KW-0964">Secreted</keyword>
<comment type="function">
    <text evidence="3">Flagellin is the subunit protein which polymerizes to form the filaments of bacterial flagella.</text>
</comment>
<keyword evidence="6" id="KW-0969">Cilium</keyword>
<evidence type="ECO:0000256" key="2">
    <source>
        <dbReference type="ARBA" id="ARBA00023143"/>
    </source>
</evidence>